<dbReference type="AlphaFoldDB" id="A0A2A2ZBP6"/>
<proteinExistence type="predicted"/>
<reference evidence="1 2" key="1">
    <citation type="submission" date="2017-08" db="EMBL/GenBank/DDBJ databases">
        <title>Phylogenetic analysis of Mycobacterium avium complex whole genomes.</title>
        <authorList>
            <person name="Caverly L.J."/>
            <person name="Spilker T."/>
            <person name="Lipuma J."/>
        </authorList>
    </citation>
    <scope>NUCLEOTIDE SEQUENCE [LARGE SCALE GENOMIC DNA]</scope>
    <source>
        <strain evidence="1 2">FLAC0165</strain>
    </source>
</reference>
<dbReference type="EMBL" id="NSFD01000055">
    <property type="protein sequence ID" value="PBA23790.1"/>
    <property type="molecule type" value="Genomic_DNA"/>
</dbReference>
<dbReference type="Proteomes" id="UP000217768">
    <property type="component" value="Unassembled WGS sequence"/>
</dbReference>
<comment type="caution">
    <text evidence="1">The sequence shown here is derived from an EMBL/GenBank/DDBJ whole genome shotgun (WGS) entry which is preliminary data.</text>
</comment>
<name>A0A2A2ZBP6_MYCAV</name>
<accession>A0A2A2ZBP6</accession>
<protein>
    <submittedName>
        <fullName evidence="1">Uncharacterized protein</fullName>
    </submittedName>
</protein>
<evidence type="ECO:0000313" key="2">
    <source>
        <dbReference type="Proteomes" id="UP000217768"/>
    </source>
</evidence>
<gene>
    <name evidence="1" type="ORF">CKJ66_26385</name>
</gene>
<organism evidence="1 2">
    <name type="scientific">Mycobacterium avium</name>
    <dbReference type="NCBI Taxonomy" id="1764"/>
    <lineage>
        <taxon>Bacteria</taxon>
        <taxon>Bacillati</taxon>
        <taxon>Actinomycetota</taxon>
        <taxon>Actinomycetes</taxon>
        <taxon>Mycobacteriales</taxon>
        <taxon>Mycobacteriaceae</taxon>
        <taxon>Mycobacterium</taxon>
        <taxon>Mycobacterium avium complex (MAC)</taxon>
    </lineage>
</organism>
<evidence type="ECO:0000313" key="1">
    <source>
        <dbReference type="EMBL" id="PBA23790.1"/>
    </source>
</evidence>
<sequence length="177" mass="18877">MIGRNYWATGITLRFATSVVNGVDGWSAAVEFYDDGFGGPDFTLNAGRVSTEGELRTRYFVSDGDERVGAVAAAEAVKHDATRMGIKFVVDPIAGSPLLYLHRDNWANPDTECGSDEVEATLGAVALSIGWIGARDWLLVPPGVTVSNTHAIGDPDVAPTLRINPSAAAMFHQRATQ</sequence>